<gene>
    <name evidence="1" type="ORF">J4E96_03145</name>
</gene>
<dbReference type="AlphaFoldDB" id="A0A8A4ZDP6"/>
<organism evidence="1 2">
    <name type="scientific">Pengzhenrongella sicca</name>
    <dbReference type="NCBI Taxonomy" id="2819238"/>
    <lineage>
        <taxon>Bacteria</taxon>
        <taxon>Bacillati</taxon>
        <taxon>Actinomycetota</taxon>
        <taxon>Actinomycetes</taxon>
        <taxon>Micrococcales</taxon>
        <taxon>Pengzhenrongella</taxon>
    </lineage>
</organism>
<dbReference type="EMBL" id="CP071868">
    <property type="protein sequence ID" value="QTE30034.1"/>
    <property type="molecule type" value="Genomic_DNA"/>
</dbReference>
<name>A0A8A4ZDP6_9MICO</name>
<proteinExistence type="predicted"/>
<accession>A0A8A4ZDP6</accession>
<evidence type="ECO:0000313" key="1">
    <source>
        <dbReference type="EMBL" id="QTE30034.1"/>
    </source>
</evidence>
<evidence type="ECO:0000313" key="2">
    <source>
        <dbReference type="Proteomes" id="UP000663937"/>
    </source>
</evidence>
<sequence length="69" mass="8021">MGEIPVIVRVEWEGGAQEWRAAKAVRWTKTHVMVTWRDDPNQPATERYEWLRAPDVVCSVSWFVAPSTH</sequence>
<dbReference type="KEGG" id="psic:J4E96_03145"/>
<dbReference type="RefSeq" id="WP_227424350.1">
    <property type="nucleotide sequence ID" value="NZ_CP071868.1"/>
</dbReference>
<protein>
    <submittedName>
        <fullName evidence="1">Uncharacterized protein</fullName>
    </submittedName>
</protein>
<reference evidence="1" key="1">
    <citation type="submission" date="2021-03" db="EMBL/GenBank/DDBJ databases">
        <title>Pengzhenrongella sicca gen. nov., sp. nov., a new member of suborder Micrococcineae isolated from High-Arctic tundra soil.</title>
        <authorList>
            <person name="Peng F."/>
        </authorList>
    </citation>
    <scope>NUCLEOTIDE SEQUENCE</scope>
    <source>
        <strain evidence="1">LRZ-2</strain>
    </source>
</reference>
<keyword evidence="2" id="KW-1185">Reference proteome</keyword>
<dbReference type="Proteomes" id="UP000663937">
    <property type="component" value="Chromosome"/>
</dbReference>